<sequence>MVTIAWIGVRVALLWPRAGSLPAAIEAALPRARAVPHPVPSAGMPLRAPVPIPRRPMPPQRMRSPPPAYRVPLGEEHPSVQLALMALAQYGAVSLPSLLPQPAREAPALASAPERLDPLPDRWSLSMWMVARGEGNMGAAPGGQIGGGQAGARAAWLVSPRSRIAAYGRFTAPLRGRDREAALGLEWQPTRAPIRLVVERRFGLDRNPGGTGLGTIAGIDAEWRGFRLEAYGQAGAVLRRRADPYADGAVRGTRMIGANGPVRFALGAGAWGAAQRDAQRLDIGPSATLAVRNLRLALDWRQRVAGGARPGSGPALTLGADF</sequence>
<protein>
    <recommendedName>
        <fullName evidence="3">Haemolysin activator HlyB C-terminal domain-containing protein</fullName>
    </recommendedName>
</protein>
<keyword evidence="2" id="KW-1185">Reference proteome</keyword>
<evidence type="ECO:0008006" key="3">
    <source>
        <dbReference type="Google" id="ProtNLM"/>
    </source>
</evidence>
<dbReference type="EMBL" id="JAASQV010000002">
    <property type="protein sequence ID" value="NIJ65864.1"/>
    <property type="molecule type" value="Genomic_DNA"/>
</dbReference>
<evidence type="ECO:0000313" key="2">
    <source>
        <dbReference type="Proteomes" id="UP000564677"/>
    </source>
</evidence>
<accession>A0A7X5ZWJ8</accession>
<comment type="caution">
    <text evidence="1">The sequence shown here is derived from an EMBL/GenBank/DDBJ whole genome shotgun (WGS) entry which is preliminary data.</text>
</comment>
<reference evidence="1 2" key="1">
    <citation type="submission" date="2020-03" db="EMBL/GenBank/DDBJ databases">
        <title>Genomic Encyclopedia of Type Strains, Phase IV (KMG-IV): sequencing the most valuable type-strain genomes for metagenomic binning, comparative biology and taxonomic classification.</title>
        <authorList>
            <person name="Goeker M."/>
        </authorList>
    </citation>
    <scope>NUCLEOTIDE SEQUENCE [LARGE SCALE GENOMIC DNA]</scope>
    <source>
        <strain evidence="1 2">DSM 4733</strain>
    </source>
</reference>
<gene>
    <name evidence="1" type="ORF">FHR20_002826</name>
</gene>
<proteinExistence type="predicted"/>
<name>A0A7X5ZWJ8_9SPHN</name>
<evidence type="ECO:0000313" key="1">
    <source>
        <dbReference type="EMBL" id="NIJ65864.1"/>
    </source>
</evidence>
<dbReference type="Proteomes" id="UP000564677">
    <property type="component" value="Unassembled WGS sequence"/>
</dbReference>
<organism evidence="1 2">
    <name type="scientific">Sphingomonas leidyi</name>
    <dbReference type="NCBI Taxonomy" id="68569"/>
    <lineage>
        <taxon>Bacteria</taxon>
        <taxon>Pseudomonadati</taxon>
        <taxon>Pseudomonadota</taxon>
        <taxon>Alphaproteobacteria</taxon>
        <taxon>Sphingomonadales</taxon>
        <taxon>Sphingomonadaceae</taxon>
        <taxon>Sphingomonas</taxon>
    </lineage>
</organism>
<dbReference type="AlphaFoldDB" id="A0A7X5ZWJ8"/>